<dbReference type="InterPro" id="IPR011608">
    <property type="entry name" value="PRD"/>
</dbReference>
<dbReference type="PANTHER" id="PTHR30185">
    <property type="entry name" value="CRYPTIC BETA-GLUCOSIDE BGL OPERON ANTITERMINATOR"/>
    <property type="match status" value="1"/>
</dbReference>
<dbReference type="RefSeq" id="WP_095260242.1">
    <property type="nucleotide sequence ID" value="NZ_NPBV01000001.1"/>
</dbReference>
<evidence type="ECO:0000313" key="3">
    <source>
        <dbReference type="EMBL" id="PAD23150.1"/>
    </source>
</evidence>
<dbReference type="InterPro" id="IPR004341">
    <property type="entry name" value="CAT_RNA-bd_dom"/>
</dbReference>
<dbReference type="GO" id="GO:0006355">
    <property type="term" value="P:regulation of DNA-templated transcription"/>
    <property type="evidence" value="ECO:0007669"/>
    <property type="project" value="InterPro"/>
</dbReference>
<dbReference type="EMBL" id="NPBV01000001">
    <property type="protein sequence ID" value="PAD23150.1"/>
    <property type="molecule type" value="Genomic_DNA"/>
</dbReference>
<dbReference type="PANTHER" id="PTHR30185:SF15">
    <property type="entry name" value="CRYPTIC BETA-GLUCOSIDE BGL OPERON ANTITERMINATOR"/>
    <property type="match status" value="1"/>
</dbReference>
<dbReference type="Pfam" id="PF03123">
    <property type="entry name" value="CAT_RBD"/>
    <property type="match status" value="1"/>
</dbReference>
<dbReference type="SMART" id="SM01061">
    <property type="entry name" value="CAT_RBD"/>
    <property type="match status" value="1"/>
</dbReference>
<dbReference type="Gene3D" id="2.30.24.10">
    <property type="entry name" value="CAT RNA-binding domain"/>
    <property type="match status" value="1"/>
</dbReference>
<evidence type="ECO:0000313" key="4">
    <source>
        <dbReference type="Proteomes" id="UP000216013"/>
    </source>
</evidence>
<evidence type="ECO:0000256" key="1">
    <source>
        <dbReference type="ARBA" id="ARBA00022737"/>
    </source>
</evidence>
<evidence type="ECO:0000259" key="2">
    <source>
        <dbReference type="PROSITE" id="PS51372"/>
    </source>
</evidence>
<protein>
    <submittedName>
        <fullName evidence="3">Transcription antiterminator BglG</fullName>
    </submittedName>
</protein>
<dbReference type="InterPro" id="IPR036634">
    <property type="entry name" value="PRD_sf"/>
</dbReference>
<sequence>MIKIKKVLNSSVVLVEGEEKQEYILFGKGIGYGQKAGSIIKEDQADQTFMPIENAKAKEFLRLLDSIPQAFIDLTQQIVHHAEQQLGTKLNTGIYFTLMDHLHFAVERYKKNINITNRVFWEIKNFYQEEFEIGTYALQLINKRFQIELPKEEAANIAFHLINAQGEKQESNDGMKYAKMIGGIVNLVRYTLQIKMDTDNIHYGRFITHVKFFVERFYADSMLDDPENLLFEQIANLYPQAMDIAFKIENYISQVHGTMLPKEELAYLAVHIHRLASYQQLK</sequence>
<keyword evidence="1" id="KW-0677">Repeat</keyword>
<feature type="domain" description="PRD" evidence="2">
    <location>
        <begin position="66"/>
        <end position="171"/>
    </location>
</feature>
<dbReference type="AlphaFoldDB" id="A0A268AGB3"/>
<dbReference type="Proteomes" id="UP000216013">
    <property type="component" value="Unassembled WGS sequence"/>
</dbReference>
<dbReference type="GO" id="GO:0003723">
    <property type="term" value="F:RNA binding"/>
    <property type="evidence" value="ECO:0007669"/>
    <property type="project" value="InterPro"/>
</dbReference>
<proteinExistence type="predicted"/>
<name>A0A268AGB3_9BACI</name>
<dbReference type="Gene3D" id="1.10.1790.10">
    <property type="entry name" value="PRD domain"/>
    <property type="match status" value="2"/>
</dbReference>
<dbReference type="SUPFAM" id="SSF63520">
    <property type="entry name" value="PTS-regulatory domain, PRD"/>
    <property type="match status" value="2"/>
</dbReference>
<comment type="caution">
    <text evidence="3">The sequence shown here is derived from an EMBL/GenBank/DDBJ whole genome shotgun (WGS) entry which is preliminary data.</text>
</comment>
<gene>
    <name evidence="3" type="ORF">CHH64_00140</name>
</gene>
<dbReference type="Pfam" id="PF00874">
    <property type="entry name" value="PRD"/>
    <property type="match status" value="2"/>
</dbReference>
<organism evidence="3 4">
    <name type="scientific">Terribacillus saccharophilus</name>
    <dbReference type="NCBI Taxonomy" id="361277"/>
    <lineage>
        <taxon>Bacteria</taxon>
        <taxon>Bacillati</taxon>
        <taxon>Bacillota</taxon>
        <taxon>Bacilli</taxon>
        <taxon>Bacillales</taxon>
        <taxon>Bacillaceae</taxon>
        <taxon>Terribacillus</taxon>
    </lineage>
</organism>
<dbReference type="InterPro" id="IPR036650">
    <property type="entry name" value="CAT_RNA-bd_dom_sf"/>
</dbReference>
<dbReference type="SUPFAM" id="SSF50151">
    <property type="entry name" value="SacY-like RNA-binding domain"/>
    <property type="match status" value="1"/>
</dbReference>
<accession>A0A268AGB3</accession>
<reference evidence="3 4" key="1">
    <citation type="submission" date="2017-07" db="EMBL/GenBank/DDBJ databases">
        <title>Isolation and whole genome analysis of endospore-forming bacteria from heroin.</title>
        <authorList>
            <person name="Kalinowski J."/>
            <person name="Ahrens B."/>
            <person name="Al-Dilaimi A."/>
            <person name="Winkler A."/>
            <person name="Wibberg D."/>
            <person name="Schleenbecker U."/>
            <person name="Ruckert C."/>
            <person name="Wolfel R."/>
            <person name="Grass G."/>
        </authorList>
    </citation>
    <scope>NUCLEOTIDE SEQUENCE [LARGE SCALE GENOMIC DNA]</scope>
    <source>
        <strain evidence="3 4">7528</strain>
    </source>
</reference>
<feature type="domain" description="PRD" evidence="2">
    <location>
        <begin position="172"/>
        <end position="282"/>
    </location>
</feature>
<dbReference type="InterPro" id="IPR050661">
    <property type="entry name" value="BglG_antiterminators"/>
</dbReference>
<dbReference type="PROSITE" id="PS51372">
    <property type="entry name" value="PRD_2"/>
    <property type="match status" value="2"/>
</dbReference>